<name>A0A0C3GGN4_OIDMZ</name>
<evidence type="ECO:0000313" key="9">
    <source>
        <dbReference type="EMBL" id="KIM95315.1"/>
    </source>
</evidence>
<dbReference type="EMBL" id="KN832887">
    <property type="protein sequence ID" value="KIM95315.1"/>
    <property type="molecule type" value="Genomic_DNA"/>
</dbReference>
<keyword evidence="3 7" id="KW-0812">Transmembrane</keyword>
<proteinExistence type="inferred from homology"/>
<evidence type="ECO:0000256" key="6">
    <source>
        <dbReference type="SAM" id="MobiDB-lite"/>
    </source>
</evidence>
<evidence type="ECO:0000259" key="8">
    <source>
        <dbReference type="Pfam" id="PF01490"/>
    </source>
</evidence>
<feature type="transmembrane region" description="Helical" evidence="7">
    <location>
        <begin position="503"/>
        <end position="525"/>
    </location>
</feature>
<feature type="compositionally biased region" description="Basic and acidic residues" evidence="6">
    <location>
        <begin position="115"/>
        <end position="125"/>
    </location>
</feature>
<evidence type="ECO:0000256" key="5">
    <source>
        <dbReference type="ARBA" id="ARBA00023136"/>
    </source>
</evidence>
<dbReference type="PANTHER" id="PTHR22950:SF461">
    <property type="entry name" value="AMINO ACID TRANSPORTER TRANSMEMBRANE DOMAIN-CONTAINING PROTEIN"/>
    <property type="match status" value="1"/>
</dbReference>
<feature type="transmembrane region" description="Helical" evidence="7">
    <location>
        <begin position="565"/>
        <end position="588"/>
    </location>
</feature>
<dbReference type="Proteomes" id="UP000054321">
    <property type="component" value="Unassembled WGS sequence"/>
</dbReference>
<dbReference type="HOGENOM" id="CLU_016053_1_0_1"/>
<comment type="subcellular location">
    <subcellularLocation>
        <location evidence="1">Membrane</location>
        <topology evidence="1">Multi-pass membrane protein</topology>
    </subcellularLocation>
</comment>
<organism evidence="9 10">
    <name type="scientific">Oidiodendron maius (strain Zn)</name>
    <dbReference type="NCBI Taxonomy" id="913774"/>
    <lineage>
        <taxon>Eukaryota</taxon>
        <taxon>Fungi</taxon>
        <taxon>Dikarya</taxon>
        <taxon>Ascomycota</taxon>
        <taxon>Pezizomycotina</taxon>
        <taxon>Leotiomycetes</taxon>
        <taxon>Leotiomycetes incertae sedis</taxon>
        <taxon>Myxotrichaceae</taxon>
        <taxon>Oidiodendron</taxon>
    </lineage>
</organism>
<keyword evidence="5 7" id="KW-0472">Membrane</keyword>
<dbReference type="Pfam" id="PF01490">
    <property type="entry name" value="Aa_trans"/>
    <property type="match status" value="1"/>
</dbReference>
<protein>
    <recommendedName>
        <fullName evidence="8">Amino acid transporter transmembrane domain-containing protein</fullName>
    </recommendedName>
</protein>
<keyword evidence="4 7" id="KW-1133">Transmembrane helix</keyword>
<feature type="domain" description="Amino acid transporter transmembrane" evidence="8">
    <location>
        <begin position="152"/>
        <end position="523"/>
    </location>
</feature>
<dbReference type="InterPro" id="IPR013057">
    <property type="entry name" value="AA_transpt_TM"/>
</dbReference>
<dbReference type="STRING" id="913774.A0A0C3GGN4"/>
<evidence type="ECO:0000256" key="3">
    <source>
        <dbReference type="ARBA" id="ARBA00022692"/>
    </source>
</evidence>
<feature type="transmembrane region" description="Helical" evidence="7">
    <location>
        <begin position="388"/>
        <end position="409"/>
    </location>
</feature>
<dbReference type="GO" id="GO:0016020">
    <property type="term" value="C:membrane"/>
    <property type="evidence" value="ECO:0007669"/>
    <property type="project" value="UniProtKB-SubCell"/>
</dbReference>
<feature type="transmembrane region" description="Helical" evidence="7">
    <location>
        <begin position="357"/>
        <end position="376"/>
    </location>
</feature>
<feature type="transmembrane region" description="Helical" evidence="7">
    <location>
        <begin position="299"/>
        <end position="321"/>
    </location>
</feature>
<reference evidence="9 10" key="1">
    <citation type="submission" date="2014-04" db="EMBL/GenBank/DDBJ databases">
        <authorList>
            <consortium name="DOE Joint Genome Institute"/>
            <person name="Kuo A."/>
            <person name="Martino E."/>
            <person name="Perotto S."/>
            <person name="Kohler A."/>
            <person name="Nagy L.G."/>
            <person name="Floudas D."/>
            <person name="Copeland A."/>
            <person name="Barry K.W."/>
            <person name="Cichocki N."/>
            <person name="Veneault-Fourrey C."/>
            <person name="LaButti K."/>
            <person name="Lindquist E.A."/>
            <person name="Lipzen A."/>
            <person name="Lundell T."/>
            <person name="Morin E."/>
            <person name="Murat C."/>
            <person name="Sun H."/>
            <person name="Tunlid A."/>
            <person name="Henrissat B."/>
            <person name="Grigoriev I.V."/>
            <person name="Hibbett D.S."/>
            <person name="Martin F."/>
            <person name="Nordberg H.P."/>
            <person name="Cantor M.N."/>
            <person name="Hua S.X."/>
        </authorList>
    </citation>
    <scope>NUCLEOTIDE SEQUENCE [LARGE SCALE GENOMIC DNA]</scope>
    <source>
        <strain evidence="9 10">Zn</strain>
    </source>
</reference>
<evidence type="ECO:0000256" key="7">
    <source>
        <dbReference type="SAM" id="Phobius"/>
    </source>
</evidence>
<feature type="region of interest" description="Disordered" evidence="6">
    <location>
        <begin position="95"/>
        <end position="132"/>
    </location>
</feature>
<reference evidence="10" key="2">
    <citation type="submission" date="2015-01" db="EMBL/GenBank/DDBJ databases">
        <title>Evolutionary Origins and Diversification of the Mycorrhizal Mutualists.</title>
        <authorList>
            <consortium name="DOE Joint Genome Institute"/>
            <consortium name="Mycorrhizal Genomics Consortium"/>
            <person name="Kohler A."/>
            <person name="Kuo A."/>
            <person name="Nagy L.G."/>
            <person name="Floudas D."/>
            <person name="Copeland A."/>
            <person name="Barry K.W."/>
            <person name="Cichocki N."/>
            <person name="Veneault-Fourrey C."/>
            <person name="LaButti K."/>
            <person name="Lindquist E.A."/>
            <person name="Lipzen A."/>
            <person name="Lundell T."/>
            <person name="Morin E."/>
            <person name="Murat C."/>
            <person name="Riley R."/>
            <person name="Ohm R."/>
            <person name="Sun H."/>
            <person name="Tunlid A."/>
            <person name="Henrissat B."/>
            <person name="Grigoriev I.V."/>
            <person name="Hibbett D.S."/>
            <person name="Martin F."/>
        </authorList>
    </citation>
    <scope>NUCLEOTIDE SEQUENCE [LARGE SCALE GENOMIC DNA]</scope>
    <source>
        <strain evidence="10">Zn</strain>
    </source>
</reference>
<sequence length="612" mass="67774">MTTVVSAANLGGVADARLGDEADVIGTSEEHHGEMSDQIEAPDTHGHNTIYLDSSITFENYHYWANRTREFEKHIRTDNVGLAQIANLLLGRKTQPEQPTIDNPQVPSNAAITEKGSDHDQENEKAGSNGAVGWSHGVTESEWEQAQRATRTATWGSVFYLITTDILGPYNVPWAISQMGYGPGAALYTVFGIFAYYSGMQLWKMFIGLDSTRYPMRNYGDVAFRIYGNWARILVNFLQSFQFFLNVVLIIESSGQGLAQMAAGASGNGFLCFIVAEVIFMILGFLLGQIRTLQRLSWLANLAIWLNIIVIIMTMVVVHQYPPNFSASFNTFGTPQGPVVTSANWPAGTTLFDRVNGIMNCVFAYGGATLFNELMAEMRRPFDFWKGFIFAEIFIYACYLIMGMVVYSAQGQFSYNPAYQGIPASAYRFQTLGNAVSFISALIAALLYGNIGIKVFYSAVCRDVFRLPPLNHKYGKLIWVALVPIYWALAWIIAAAIPQISNLISFVGAACILQFSYTFPPILLVGYNCQKDAMLPEEEFDPRTGVANRVDDGWRRWMRGYKKKFALNTFDVIYSLAALATAGLGLYASGTAMHETFASTSITPFTCKNPAG</sequence>
<feature type="transmembrane region" description="Helical" evidence="7">
    <location>
        <begin position="477"/>
        <end position="497"/>
    </location>
</feature>
<evidence type="ECO:0000256" key="2">
    <source>
        <dbReference type="ARBA" id="ARBA00008066"/>
    </source>
</evidence>
<comment type="similarity">
    <text evidence="2">Belongs to the amino acid/polyamine transporter 2 family.</text>
</comment>
<dbReference type="PANTHER" id="PTHR22950">
    <property type="entry name" value="AMINO ACID TRANSPORTER"/>
    <property type="match status" value="1"/>
</dbReference>
<evidence type="ECO:0000256" key="4">
    <source>
        <dbReference type="ARBA" id="ARBA00022989"/>
    </source>
</evidence>
<feature type="transmembrane region" description="Helical" evidence="7">
    <location>
        <begin position="263"/>
        <end position="287"/>
    </location>
</feature>
<feature type="transmembrane region" description="Helical" evidence="7">
    <location>
        <begin position="185"/>
        <end position="209"/>
    </location>
</feature>
<accession>A0A0C3GGN4</accession>
<evidence type="ECO:0000313" key="10">
    <source>
        <dbReference type="Proteomes" id="UP000054321"/>
    </source>
</evidence>
<keyword evidence="10" id="KW-1185">Reference proteome</keyword>
<evidence type="ECO:0000256" key="1">
    <source>
        <dbReference type="ARBA" id="ARBA00004141"/>
    </source>
</evidence>
<gene>
    <name evidence="9" type="ORF">OIDMADRAFT_206429</name>
</gene>
<feature type="compositionally biased region" description="Polar residues" evidence="6">
    <location>
        <begin position="96"/>
        <end position="111"/>
    </location>
</feature>
<dbReference type="OrthoDB" id="40134at2759"/>
<dbReference type="GO" id="GO:0015179">
    <property type="term" value="F:L-amino acid transmembrane transporter activity"/>
    <property type="evidence" value="ECO:0007669"/>
    <property type="project" value="TreeGrafter"/>
</dbReference>
<feature type="transmembrane region" description="Helical" evidence="7">
    <location>
        <begin position="435"/>
        <end position="457"/>
    </location>
</feature>
<dbReference type="InParanoid" id="A0A0C3GGN4"/>
<feature type="transmembrane region" description="Helical" evidence="7">
    <location>
        <begin position="230"/>
        <end position="251"/>
    </location>
</feature>
<dbReference type="AlphaFoldDB" id="A0A0C3GGN4"/>